<dbReference type="CDD" id="cd17206">
    <property type="entry name" value="FERM_F1_Myosin-X"/>
    <property type="match status" value="1"/>
</dbReference>
<evidence type="ECO:0000256" key="7">
    <source>
        <dbReference type="SAM" id="Phobius"/>
    </source>
</evidence>
<keyword evidence="2" id="KW-0963">Cytoplasm</keyword>
<dbReference type="GO" id="GO:0005737">
    <property type="term" value="C:cytoplasm"/>
    <property type="evidence" value="ECO:0007669"/>
    <property type="project" value="UniProtKB-SubCell"/>
</dbReference>
<dbReference type="GO" id="GO:0048675">
    <property type="term" value="P:axon extension"/>
    <property type="evidence" value="ECO:0007669"/>
    <property type="project" value="TreeGrafter"/>
</dbReference>
<feature type="domain" description="FERM" evidence="8">
    <location>
        <begin position="220"/>
        <end position="574"/>
    </location>
</feature>
<evidence type="ECO:0000256" key="1">
    <source>
        <dbReference type="ARBA" id="ARBA00004496"/>
    </source>
</evidence>
<dbReference type="SMART" id="SM00295">
    <property type="entry name" value="B41"/>
    <property type="match status" value="1"/>
</dbReference>
<dbReference type="InterPro" id="IPR002404">
    <property type="entry name" value="IRS_PTB"/>
</dbReference>
<dbReference type="EMBL" id="RJVU01051519">
    <property type="protein sequence ID" value="ROL41762.1"/>
    <property type="molecule type" value="Genomic_DNA"/>
</dbReference>
<dbReference type="Pfam" id="PF21989">
    <property type="entry name" value="RA_2"/>
    <property type="match status" value="1"/>
</dbReference>
<dbReference type="InterPro" id="IPR051724">
    <property type="entry name" value="Actin_motor_Myosin"/>
</dbReference>
<dbReference type="SUPFAM" id="SSF47031">
    <property type="entry name" value="Second domain of FERM"/>
    <property type="match status" value="1"/>
</dbReference>
<dbReference type="PANTHER" id="PTHR46049:SF9">
    <property type="entry name" value="MYOSIN X,-LIKE 1"/>
    <property type="match status" value="1"/>
</dbReference>
<gene>
    <name evidence="10" type="ORF">DPX16_9353</name>
</gene>
<keyword evidence="7" id="KW-1133">Transmembrane helix</keyword>
<evidence type="ECO:0000256" key="6">
    <source>
        <dbReference type="SAM" id="MobiDB-lite"/>
    </source>
</evidence>
<dbReference type="InterPro" id="IPR000857">
    <property type="entry name" value="MyTH4_dom"/>
</dbReference>
<dbReference type="Gene3D" id="2.30.29.30">
    <property type="entry name" value="Pleckstrin-homology domain (PH domain)/Phosphotyrosine-binding domain (PTB)"/>
    <property type="match status" value="1"/>
</dbReference>
<keyword evidence="7" id="KW-0812">Transmembrane</keyword>
<dbReference type="InterPro" id="IPR019749">
    <property type="entry name" value="Band_41_domain"/>
</dbReference>
<dbReference type="InterPro" id="IPR035963">
    <property type="entry name" value="FERM_2"/>
</dbReference>
<dbReference type="GO" id="GO:0044295">
    <property type="term" value="C:axonal growth cone"/>
    <property type="evidence" value="ECO:0007669"/>
    <property type="project" value="TreeGrafter"/>
</dbReference>
<comment type="caution">
    <text evidence="10">The sequence shown here is derived from an EMBL/GenBank/DDBJ whole genome shotgun (WGS) entry which is preliminary data.</text>
</comment>
<protein>
    <submittedName>
        <fullName evidence="10">Unconventional myosin-X</fullName>
    </submittedName>
</protein>
<keyword evidence="7" id="KW-0472">Membrane</keyword>
<keyword evidence="4" id="KW-0067">ATP-binding</keyword>
<feature type="region of interest" description="Disordered" evidence="6">
    <location>
        <begin position="590"/>
        <end position="641"/>
    </location>
</feature>
<feature type="compositionally biased region" description="Low complexity" evidence="6">
    <location>
        <begin position="590"/>
        <end position="633"/>
    </location>
</feature>
<comment type="subcellular location">
    <subcellularLocation>
        <location evidence="1">Cytoplasm</location>
    </subcellularLocation>
</comment>
<dbReference type="InterPro" id="IPR014352">
    <property type="entry name" value="FERM/acyl-CoA-bd_prot_sf"/>
</dbReference>
<accession>A0A3N0Y6E9</accession>
<dbReference type="SMART" id="SM00139">
    <property type="entry name" value="MyTH4"/>
    <property type="match status" value="1"/>
</dbReference>
<dbReference type="GO" id="GO:0005856">
    <property type="term" value="C:cytoskeleton"/>
    <property type="evidence" value="ECO:0007669"/>
    <property type="project" value="InterPro"/>
</dbReference>
<evidence type="ECO:0000259" key="8">
    <source>
        <dbReference type="PROSITE" id="PS50057"/>
    </source>
</evidence>
<dbReference type="AlphaFoldDB" id="A0A3N0Y6E9"/>
<evidence type="ECO:0000313" key="11">
    <source>
        <dbReference type="Proteomes" id="UP000281406"/>
    </source>
</evidence>
<dbReference type="PANTHER" id="PTHR46049">
    <property type="entry name" value="AGAP003327-PA"/>
    <property type="match status" value="1"/>
</dbReference>
<dbReference type="GO" id="GO:0005524">
    <property type="term" value="F:ATP binding"/>
    <property type="evidence" value="ECO:0007669"/>
    <property type="project" value="UniProtKB-KW"/>
</dbReference>
<organism evidence="10 11">
    <name type="scientific">Anabarilius grahami</name>
    <name type="common">Kanglang fish</name>
    <name type="synonym">Barilius grahami</name>
    <dbReference type="NCBI Taxonomy" id="495550"/>
    <lineage>
        <taxon>Eukaryota</taxon>
        <taxon>Metazoa</taxon>
        <taxon>Chordata</taxon>
        <taxon>Craniata</taxon>
        <taxon>Vertebrata</taxon>
        <taxon>Euteleostomi</taxon>
        <taxon>Actinopterygii</taxon>
        <taxon>Neopterygii</taxon>
        <taxon>Teleostei</taxon>
        <taxon>Ostariophysi</taxon>
        <taxon>Cypriniformes</taxon>
        <taxon>Xenocyprididae</taxon>
        <taxon>Xenocypridinae</taxon>
        <taxon>Xenocypridinae incertae sedis</taxon>
        <taxon>Anabarilius</taxon>
    </lineage>
</organism>
<reference evidence="10 11" key="1">
    <citation type="submission" date="2018-10" db="EMBL/GenBank/DDBJ databases">
        <title>Genome assembly for a Yunnan-Guizhou Plateau 3E fish, Anabarilius grahami (Regan), and its evolutionary and genetic applications.</title>
        <authorList>
            <person name="Jiang W."/>
        </authorList>
    </citation>
    <scope>NUCLEOTIDE SEQUENCE [LARGE SCALE GENOMIC DNA]</scope>
    <source>
        <strain evidence="10">AG-KIZ</strain>
        <tissue evidence="10">Muscle</tissue>
    </source>
</reference>
<dbReference type="OrthoDB" id="6108017at2759"/>
<dbReference type="Gene3D" id="1.25.40.530">
    <property type="entry name" value="MyTH4 domain"/>
    <property type="match status" value="1"/>
</dbReference>
<evidence type="ECO:0000256" key="4">
    <source>
        <dbReference type="ARBA" id="ARBA00022840"/>
    </source>
</evidence>
<dbReference type="Gene3D" id="1.20.80.10">
    <property type="match status" value="1"/>
</dbReference>
<keyword evidence="5" id="KW-0505">Motor protein</keyword>
<dbReference type="InterPro" id="IPR038185">
    <property type="entry name" value="MyTH4_dom_sf"/>
</dbReference>
<proteinExistence type="predicted"/>
<dbReference type="Proteomes" id="UP000281406">
    <property type="component" value="Unassembled WGS sequence"/>
</dbReference>
<evidence type="ECO:0000256" key="2">
    <source>
        <dbReference type="ARBA" id="ARBA00022490"/>
    </source>
</evidence>
<dbReference type="CDD" id="cd13202">
    <property type="entry name" value="FERM_C_MyoX"/>
    <property type="match status" value="1"/>
</dbReference>
<dbReference type="PROSITE" id="PS51016">
    <property type="entry name" value="MYTH4"/>
    <property type="match status" value="1"/>
</dbReference>
<evidence type="ECO:0000259" key="9">
    <source>
        <dbReference type="PROSITE" id="PS51016"/>
    </source>
</evidence>
<evidence type="ECO:0000256" key="5">
    <source>
        <dbReference type="ARBA" id="ARBA00023175"/>
    </source>
</evidence>
<evidence type="ECO:0000313" key="10">
    <source>
        <dbReference type="EMBL" id="ROL41762.1"/>
    </source>
</evidence>
<keyword evidence="3" id="KW-0547">Nucleotide-binding</keyword>
<dbReference type="Pfam" id="PF00784">
    <property type="entry name" value="MyTH4"/>
    <property type="match status" value="1"/>
</dbReference>
<keyword evidence="11" id="KW-1185">Reference proteome</keyword>
<name>A0A3N0Y6E9_ANAGA</name>
<dbReference type="PROSITE" id="PS50057">
    <property type="entry name" value="FERM_3"/>
    <property type="match status" value="1"/>
</dbReference>
<dbReference type="Gene3D" id="3.10.20.90">
    <property type="entry name" value="Phosphatidylinositol 3-kinase Catalytic Subunit, Chain A, domain 1"/>
    <property type="match status" value="1"/>
</dbReference>
<dbReference type="InterPro" id="IPR000299">
    <property type="entry name" value="FERM_domain"/>
</dbReference>
<sequence>MLNEAMRWVSAIQGVIDNKVPIETPTQQLIRDIKENSVNSEAVEQMYRRNPILRYTQHPLHSPLLPLPYGEVSESLQKEKGYGSLQDEAVKIFNSLQEMEIVSDPVAIIQGILQTCHDLRPLRDEVYCQLIKQTNHVPQPNSPANRAHWHLLTCMSCTFLPSRAILRYLRFHLKRIRERYPGTEIEKYAHFIGESLKKTKSREYVPSQEEIAALLNRQEMTTTVYCHGGGSCKISINSHTTAGEVVEKLIRGLAMENSRNMFSLFEHNKVESRAIESRVIVADVLAKFERLAGGEDEEEEGPWRLYFKLYCFLDVESMPKEGVEFAFMFEQAHESLISGHFPALEETLQHLAALRLQYIHGDVARTPWSLSSVYPVGRLRSRIFQSTKAGVAGVPGAGIVGPGSHTLERRKTNFLDGTLRRSFKTGSLKKQRVEEEQMLEMFVKEEMSATLTSVLEKWSRLQGMPQHQAMLSYMTVIKEWPGYGSTLFDVECKEGGFPHDLWLGVSAENVSVYKRGEPKPLETFQYEHIVFFGAPQPSTYKIIVDEREMFFETSQVGEITKIMKAYINMIVKKRCSIMSITSNSSSWMSSTLAQNPTAAPKSSTTSSSTATSTTTKSSTTTTTATTQSTSKAPPATPPRPSCESKNGTSCEECLENVECLWCSPTKKCITYPAKTILPPHSLCPLNDARWGLCTINFQILIITLSVAGALLIIGVLVCIFCCCKCENAGSARFDNKMNRKQDKKKTKQEERFLQIRNYIRAHIPSSDNTSPSIIDQCKGSKKALSIIYERLQSFNSPSSRFLKEE</sequence>
<feature type="domain" description="MyTH4" evidence="9">
    <location>
        <begin position="55"/>
        <end position="215"/>
    </location>
</feature>
<feature type="transmembrane region" description="Helical" evidence="7">
    <location>
        <begin position="699"/>
        <end position="723"/>
    </location>
</feature>
<dbReference type="InterPro" id="IPR011993">
    <property type="entry name" value="PH-like_dom_sf"/>
</dbReference>
<dbReference type="Pfam" id="PF02174">
    <property type="entry name" value="IRS"/>
    <property type="match status" value="1"/>
</dbReference>
<dbReference type="CDD" id="cd14473">
    <property type="entry name" value="FERM_B-lobe"/>
    <property type="match status" value="1"/>
</dbReference>
<evidence type="ECO:0000256" key="3">
    <source>
        <dbReference type="ARBA" id="ARBA00022741"/>
    </source>
</evidence>
<dbReference type="InterPro" id="IPR041797">
    <property type="entry name" value="MyoX_FERM_C"/>
</dbReference>
<dbReference type="FunFam" id="1.25.40.530:FF:000001">
    <property type="entry name" value="Pleckstrin homology domain-containing family H member 2"/>
    <property type="match status" value="1"/>
</dbReference>
<dbReference type="InterPro" id="IPR019748">
    <property type="entry name" value="FERM_central"/>
</dbReference>
<dbReference type="Pfam" id="PF00373">
    <property type="entry name" value="FERM_M"/>
    <property type="match status" value="1"/>
</dbReference>